<evidence type="ECO:0000313" key="3">
    <source>
        <dbReference type="Proteomes" id="UP001296873"/>
    </source>
</evidence>
<dbReference type="EMBL" id="NRRL01000126">
    <property type="protein sequence ID" value="MBK1670894.1"/>
    <property type="molecule type" value="Genomic_DNA"/>
</dbReference>
<comment type="caution">
    <text evidence="2">The sequence shown here is derived from an EMBL/GenBank/DDBJ whole genome shotgun (WGS) entry which is preliminary data.</text>
</comment>
<organism evidence="2 3">
    <name type="scientific">Rhodovibrio sodomensis</name>
    <dbReference type="NCBI Taxonomy" id="1088"/>
    <lineage>
        <taxon>Bacteria</taxon>
        <taxon>Pseudomonadati</taxon>
        <taxon>Pseudomonadota</taxon>
        <taxon>Alphaproteobacteria</taxon>
        <taxon>Rhodospirillales</taxon>
        <taxon>Rhodovibrionaceae</taxon>
        <taxon>Rhodovibrio</taxon>
    </lineage>
</organism>
<evidence type="ECO:0000256" key="1">
    <source>
        <dbReference type="SAM" id="MobiDB-lite"/>
    </source>
</evidence>
<proteinExistence type="predicted"/>
<name>A0ABS1DMD6_9PROT</name>
<evidence type="ECO:0000313" key="2">
    <source>
        <dbReference type="EMBL" id="MBK1670894.1"/>
    </source>
</evidence>
<keyword evidence="3" id="KW-1185">Reference proteome</keyword>
<dbReference type="RefSeq" id="WP_200343345.1">
    <property type="nucleotide sequence ID" value="NZ_NRRL01000126.1"/>
</dbReference>
<accession>A0ABS1DMD6</accession>
<protein>
    <submittedName>
        <fullName evidence="2">Uncharacterized protein</fullName>
    </submittedName>
</protein>
<feature type="compositionally biased region" description="Pro residues" evidence="1">
    <location>
        <begin position="8"/>
        <end position="24"/>
    </location>
</feature>
<feature type="region of interest" description="Disordered" evidence="1">
    <location>
        <begin position="1"/>
        <end position="29"/>
    </location>
</feature>
<gene>
    <name evidence="2" type="ORF">CKO28_23055</name>
</gene>
<reference evidence="2 3" key="1">
    <citation type="journal article" date="2020" name="Microorganisms">
        <title>Osmotic Adaptation and Compatible Solute Biosynthesis of Phototrophic Bacteria as Revealed from Genome Analyses.</title>
        <authorList>
            <person name="Imhoff J.F."/>
            <person name="Rahn T."/>
            <person name="Kunzel S."/>
            <person name="Keller A."/>
            <person name="Neulinger S.C."/>
        </authorList>
    </citation>
    <scope>NUCLEOTIDE SEQUENCE [LARGE SCALE GENOMIC DNA]</scope>
    <source>
        <strain evidence="2 3">DSM 9895</strain>
    </source>
</reference>
<sequence>MKAETMPRPVPSRPITPPGLPSRPVPSGEQDRLLRLLDTRIALVLASEPQGEQLRRHVRALRARLAVQQLDRRTLNEVAEVVDALAPRRTIDGEPMARRMAATAERTYQRWTRRAAPCAAGLAGLLVWLV</sequence>
<dbReference type="Proteomes" id="UP001296873">
    <property type="component" value="Unassembled WGS sequence"/>
</dbReference>